<evidence type="ECO:0000313" key="9">
    <source>
        <dbReference type="EMBL" id="CAK0884268.1"/>
    </source>
</evidence>
<sequence>AGEACSASATPSARVAAGRAMPPKGVKKHIKKAQRVESGDGGSGLRRSKTVEQIYQKKTPVEHVLLRPDTYVGSVEKQDDSLWIWDSKKGEMDFRSVTYVPALYKIFDEILANSEGNLQRDKTMNYIKVEVDTKQKRIKVTNNGKGLPIAIHKKHKVYVPELVFGRLLTCDNYDGYRTGTRAGTRVSDPAGLSDNSLEMATSEVLEAGSGYMVDNTDTGTDASPDTNIIDASIADAGSDASITNAGMPPFVKTLKGNTQLEEDQDWSLIAVHEALAADSAQRPGDSSIFEAGSGAVKGCNHQPTETWKGAPQDYQHISIDTSIAGYHDKRNAQKNHDAHDHGNHGTFDNLDSPDAHDEQDDHDHDNDDKDIHDDHNPQSPHQQHVEEQHGEDQQPRMGWHPPERQRQQPPPAQAASTHGCIDDGSTAMRLHRHLHVAPTPAPVHERNGDATLHDGTPQTNAAVLPHDALHAAAVADIGLDLLCCVAWTGGPIENRNTVQENVQDIPHDTHDDQEDADDNIDVHHDSHEDLDIHHSMHHDIHVDQEDTSDHNIHHNIHDDQGQACGNQQQQYLKPHDGEQQLEEQHGDSRRAELLRIHSNTDAPTSNFCQRQLPGPSPGLLPRTSATTHSRGSAQLFVKTLTGKTITIDVVTADTIRRVKETVQDKEDTPPAQQRLIFAGKQLDDSQTLSDDNVQTPSGRRAAISVAGSVCDIQKHTTLHLVLHLMGGGPASLLTALHSCQHSACPLFGAAAPGCTSPAEVLDIWGHELMEERSGPAIIVDFYGTEELSVHGMLRNLALPGLIRWDGPRRSLGSKGPVQRLYFAGFFDERYVTDLDIRLYVDHLRNQDPLSKALIGRRALYTDRTAVVVDMGSPTSLVAMSDWVDEVVLVSARRALLATTRSAEHWAQELSDQNTVTPQNTRLITVQCGTIDDLNQLYNFVHNTSMEIDGMPCLVEVENLHHDAPPAPPNPTYTAAPSPEPPLEVAMDGGYRGAYWNSQAHFATDPNAQQDKQRHAWNLLQKHDFIGLGETHSALGHVTAAALPPHTRAFWSRHHTRRTAGIGFFLTDYFLRSFNPVRHEDWAEISRGRLATLSLRGPNGALDIVVAYFPAGHDEAEARRQRIQDLANQIADADSTLTLLMGDWNFVTEAEDRWRKQSGQWTGAADHRVAGDWDSHLACRHGFHELRQPLLTCESGRALSRIDRVYSNHHCSDQLDRHYSATALPHTLRILKQCMTRVATKMHQEGLDAPSDDPQEYLRDMLRHLDLPASARSFVKHLYDNSRCQIVSQGETLPGFPLTVGVRQGCPLPPLLYAICAERLLGKIQAICPGILVHAYADDTAVVSTNLWEDAPRLATLFDEFAAISGLRLNLQKTVVIPLFASPLPTVRSRLDALIPGWSTTQRALAGKYLSFYVGPDSRDLLWKDPEAKFRQRASLWANHPLGLHCSALAYNTFAISVLGFVAQLSEPTGDAFNGIRELQGTFGGFSIPTISPALSDVFDLPLKQHNYESLLETSDRLQERAIWDRWFQHSYHLRLDNNFSDMTATLGTPDELHRSVAPTRPAPYAEKDWSHIRARFQATVSARLLQAHAPPAEFR</sequence>
<dbReference type="SUPFAM" id="SSF56219">
    <property type="entry name" value="DNase I-like"/>
    <property type="match status" value="1"/>
</dbReference>
<dbReference type="InterPro" id="IPR000477">
    <property type="entry name" value="RT_dom"/>
</dbReference>
<dbReference type="Pfam" id="PF00078">
    <property type="entry name" value="RVT_1"/>
    <property type="match status" value="1"/>
</dbReference>
<feature type="region of interest" description="Disordered" evidence="7">
    <location>
        <begin position="1"/>
        <end position="26"/>
    </location>
</feature>
<comment type="cofactor">
    <cofactor evidence="2">
        <name>Mg(2+)</name>
        <dbReference type="ChEBI" id="CHEBI:18420"/>
    </cofactor>
</comment>
<dbReference type="PROSITE" id="PS50053">
    <property type="entry name" value="UBIQUITIN_2"/>
    <property type="match status" value="1"/>
</dbReference>
<comment type="caution">
    <text evidence="9">The sequence shown here is derived from an EMBL/GenBank/DDBJ whole genome shotgun (WGS) entry which is preliminary data.</text>
</comment>
<dbReference type="PANTHER" id="PTHR10169">
    <property type="entry name" value="DNA TOPOISOMERASE/GYRASE"/>
    <property type="match status" value="1"/>
</dbReference>
<dbReference type="PANTHER" id="PTHR10169:SF38">
    <property type="entry name" value="DNA TOPOISOMERASE 2"/>
    <property type="match status" value="1"/>
</dbReference>
<dbReference type="PRINTS" id="PR00348">
    <property type="entry name" value="UBIQUITIN"/>
</dbReference>
<dbReference type="Gene3D" id="3.10.20.90">
    <property type="entry name" value="Phosphatidylinositol 3-kinase Catalytic Subunit, Chain A, domain 1"/>
    <property type="match status" value="1"/>
</dbReference>
<dbReference type="InterPro" id="IPR000626">
    <property type="entry name" value="Ubiquitin-like_dom"/>
</dbReference>
<evidence type="ECO:0000256" key="6">
    <source>
        <dbReference type="ARBA" id="ARBA00023235"/>
    </source>
</evidence>
<evidence type="ECO:0000256" key="3">
    <source>
        <dbReference type="ARBA" id="ARBA00012895"/>
    </source>
</evidence>
<accession>A0ABN9WD85</accession>
<keyword evidence="4" id="KW-0799">Topoisomerase</keyword>
<dbReference type="InterPro" id="IPR036691">
    <property type="entry name" value="Endo/exonu/phosph_ase_sf"/>
</dbReference>
<keyword evidence="10" id="KW-1185">Reference proteome</keyword>
<feature type="compositionally biased region" description="Basic and acidic residues" evidence="7">
    <location>
        <begin position="353"/>
        <end position="376"/>
    </location>
</feature>
<evidence type="ECO:0000256" key="1">
    <source>
        <dbReference type="ARBA" id="ARBA00000185"/>
    </source>
</evidence>
<feature type="compositionally biased region" description="Basic and acidic residues" evidence="7">
    <location>
        <begin position="383"/>
        <end position="394"/>
    </location>
</feature>
<dbReference type="EC" id="5.6.2.2" evidence="3"/>
<dbReference type="SUPFAM" id="SSF54236">
    <property type="entry name" value="Ubiquitin-like"/>
    <property type="match status" value="1"/>
</dbReference>
<dbReference type="Pfam" id="PF00240">
    <property type="entry name" value="ubiquitin"/>
    <property type="match status" value="1"/>
</dbReference>
<proteinExistence type="predicted"/>
<evidence type="ECO:0000256" key="2">
    <source>
        <dbReference type="ARBA" id="ARBA00001946"/>
    </source>
</evidence>
<dbReference type="InterPro" id="IPR050634">
    <property type="entry name" value="DNA_Topoisomerase_II"/>
</dbReference>
<reference evidence="9" key="1">
    <citation type="submission" date="2023-10" db="EMBL/GenBank/DDBJ databases">
        <authorList>
            <person name="Chen Y."/>
            <person name="Shah S."/>
            <person name="Dougan E. K."/>
            <person name="Thang M."/>
            <person name="Chan C."/>
        </authorList>
    </citation>
    <scope>NUCLEOTIDE SEQUENCE [LARGE SCALE GENOMIC DNA]</scope>
</reference>
<dbReference type="SUPFAM" id="SSF55874">
    <property type="entry name" value="ATPase domain of HSP90 chaperone/DNA topoisomerase II/histidine kinase"/>
    <property type="match status" value="1"/>
</dbReference>
<evidence type="ECO:0000256" key="7">
    <source>
        <dbReference type="SAM" id="MobiDB-lite"/>
    </source>
</evidence>
<dbReference type="SMART" id="SM00213">
    <property type="entry name" value="UBQ"/>
    <property type="match status" value="1"/>
</dbReference>
<dbReference type="InterPro" id="IPR019956">
    <property type="entry name" value="Ubiquitin_dom"/>
</dbReference>
<dbReference type="EMBL" id="CAUYUJ010018523">
    <property type="protein sequence ID" value="CAK0884268.1"/>
    <property type="molecule type" value="Genomic_DNA"/>
</dbReference>
<evidence type="ECO:0000256" key="5">
    <source>
        <dbReference type="ARBA" id="ARBA00023125"/>
    </source>
</evidence>
<evidence type="ECO:0000313" key="10">
    <source>
        <dbReference type="Proteomes" id="UP001189429"/>
    </source>
</evidence>
<feature type="compositionally biased region" description="Basic and acidic residues" evidence="7">
    <location>
        <begin position="333"/>
        <end position="343"/>
    </location>
</feature>
<organism evidence="9 10">
    <name type="scientific">Prorocentrum cordatum</name>
    <dbReference type="NCBI Taxonomy" id="2364126"/>
    <lineage>
        <taxon>Eukaryota</taxon>
        <taxon>Sar</taxon>
        <taxon>Alveolata</taxon>
        <taxon>Dinophyceae</taxon>
        <taxon>Prorocentrales</taxon>
        <taxon>Prorocentraceae</taxon>
        <taxon>Prorocentrum</taxon>
    </lineage>
</organism>
<feature type="non-terminal residue" evidence="9">
    <location>
        <position position="1"/>
    </location>
</feature>
<feature type="domain" description="Ubiquitin-like" evidence="8">
    <location>
        <begin position="633"/>
        <end position="694"/>
    </location>
</feature>
<evidence type="ECO:0000259" key="8">
    <source>
        <dbReference type="PROSITE" id="PS50053"/>
    </source>
</evidence>
<keyword evidence="5" id="KW-0238">DNA-binding</keyword>
<feature type="compositionally biased region" description="Polar residues" evidence="7">
    <location>
        <begin position="600"/>
        <end position="609"/>
    </location>
</feature>
<feature type="region of interest" description="Disordered" evidence="7">
    <location>
        <begin position="600"/>
        <end position="628"/>
    </location>
</feature>
<name>A0ABN9WD85_9DINO</name>
<evidence type="ECO:0000256" key="4">
    <source>
        <dbReference type="ARBA" id="ARBA00023029"/>
    </source>
</evidence>
<feature type="region of interest" description="Disordered" evidence="7">
    <location>
        <begin position="333"/>
        <end position="423"/>
    </location>
</feature>
<comment type="catalytic activity">
    <reaction evidence="1">
        <text>ATP-dependent breakage, passage and rejoining of double-stranded DNA.</text>
        <dbReference type="EC" id="5.6.2.2"/>
    </reaction>
</comment>
<dbReference type="Proteomes" id="UP001189429">
    <property type="component" value="Unassembled WGS sequence"/>
</dbReference>
<dbReference type="InterPro" id="IPR029071">
    <property type="entry name" value="Ubiquitin-like_domsf"/>
</dbReference>
<dbReference type="Gene3D" id="3.60.10.10">
    <property type="entry name" value="Endonuclease/exonuclease/phosphatase"/>
    <property type="match status" value="1"/>
</dbReference>
<protein>
    <recommendedName>
        <fullName evidence="3">DNA topoisomerase (ATP-hydrolyzing)</fullName>
        <ecNumber evidence="3">5.6.2.2</ecNumber>
    </recommendedName>
</protein>
<dbReference type="Gene3D" id="3.30.565.10">
    <property type="entry name" value="Histidine kinase-like ATPase, C-terminal domain"/>
    <property type="match status" value="1"/>
</dbReference>
<gene>
    <name evidence="9" type="ORF">PCOR1329_LOCUS66258</name>
</gene>
<keyword evidence="6" id="KW-0413">Isomerase</keyword>
<feature type="non-terminal residue" evidence="9">
    <location>
        <position position="1595"/>
    </location>
</feature>
<dbReference type="InterPro" id="IPR036890">
    <property type="entry name" value="HATPase_C_sf"/>
</dbReference>